<dbReference type="Proteomes" id="UP001500908">
    <property type="component" value="Unassembled WGS sequence"/>
</dbReference>
<reference evidence="3" key="1">
    <citation type="journal article" date="2019" name="Int. J. Syst. Evol. Microbiol.">
        <title>The Global Catalogue of Microorganisms (GCM) 10K type strain sequencing project: providing services to taxonomists for standard genome sequencing and annotation.</title>
        <authorList>
            <consortium name="The Broad Institute Genomics Platform"/>
            <consortium name="The Broad Institute Genome Sequencing Center for Infectious Disease"/>
            <person name="Wu L."/>
            <person name="Ma J."/>
        </authorList>
    </citation>
    <scope>NUCLEOTIDE SEQUENCE [LARGE SCALE GENOMIC DNA]</scope>
    <source>
        <strain evidence="3">JCM 17137</strain>
    </source>
</reference>
<keyword evidence="3" id="KW-1185">Reference proteome</keyword>
<feature type="region of interest" description="Disordered" evidence="1">
    <location>
        <begin position="1"/>
        <end position="25"/>
    </location>
</feature>
<dbReference type="EMBL" id="BAABDD010000005">
    <property type="protein sequence ID" value="GAA3735380.1"/>
    <property type="molecule type" value="Genomic_DNA"/>
</dbReference>
<organism evidence="2 3">
    <name type="scientific">Salinactinospora qingdaonensis</name>
    <dbReference type="NCBI Taxonomy" id="702744"/>
    <lineage>
        <taxon>Bacteria</taxon>
        <taxon>Bacillati</taxon>
        <taxon>Actinomycetota</taxon>
        <taxon>Actinomycetes</taxon>
        <taxon>Streptosporangiales</taxon>
        <taxon>Nocardiopsidaceae</taxon>
        <taxon>Salinactinospora</taxon>
    </lineage>
</organism>
<sequence>MDSATSGSPLTTRETVFTPTPASEATSRIVARRVEAREVAGFFGFTHAPSHVSGVAGSSRPPAAPPLRYGD</sequence>
<protein>
    <submittedName>
        <fullName evidence="2">Uncharacterized protein</fullName>
    </submittedName>
</protein>
<accession>A0ABP7FBH6</accession>
<feature type="region of interest" description="Disordered" evidence="1">
    <location>
        <begin position="49"/>
        <end position="71"/>
    </location>
</feature>
<comment type="caution">
    <text evidence="2">The sequence shown here is derived from an EMBL/GenBank/DDBJ whole genome shotgun (WGS) entry which is preliminary data.</text>
</comment>
<evidence type="ECO:0000313" key="3">
    <source>
        <dbReference type="Proteomes" id="UP001500908"/>
    </source>
</evidence>
<gene>
    <name evidence="2" type="ORF">GCM10022402_14470</name>
</gene>
<evidence type="ECO:0000313" key="2">
    <source>
        <dbReference type="EMBL" id="GAA3735380.1"/>
    </source>
</evidence>
<proteinExistence type="predicted"/>
<name>A0ABP7FBH6_9ACTN</name>
<evidence type="ECO:0000256" key="1">
    <source>
        <dbReference type="SAM" id="MobiDB-lite"/>
    </source>
</evidence>